<evidence type="ECO:0000256" key="5">
    <source>
        <dbReference type="ARBA" id="ARBA00022777"/>
    </source>
</evidence>
<dbReference type="SMART" id="SM00387">
    <property type="entry name" value="HATPase_c"/>
    <property type="match status" value="1"/>
</dbReference>
<dbReference type="CDD" id="cd17546">
    <property type="entry name" value="REC_hyHK_CKI1_RcsC-like"/>
    <property type="match status" value="1"/>
</dbReference>
<dbReference type="Gene3D" id="3.40.50.2300">
    <property type="match status" value="1"/>
</dbReference>
<dbReference type="EC" id="2.7.13.3" evidence="2"/>
<dbReference type="PRINTS" id="PR00344">
    <property type="entry name" value="BCTRLSENSOR"/>
</dbReference>
<dbReference type="PROSITE" id="PS50110">
    <property type="entry name" value="RESPONSE_REGULATORY"/>
    <property type="match status" value="1"/>
</dbReference>
<dbReference type="FunFam" id="3.30.565.10:FF:000010">
    <property type="entry name" value="Sensor histidine kinase RcsC"/>
    <property type="match status" value="1"/>
</dbReference>
<dbReference type="SMART" id="SM00065">
    <property type="entry name" value="GAF"/>
    <property type="match status" value="1"/>
</dbReference>
<dbReference type="InterPro" id="IPR003661">
    <property type="entry name" value="HisK_dim/P_dom"/>
</dbReference>
<dbReference type="GO" id="GO:0000155">
    <property type="term" value="F:phosphorelay sensor kinase activity"/>
    <property type="evidence" value="ECO:0007669"/>
    <property type="project" value="InterPro"/>
</dbReference>
<feature type="domain" description="Response regulatory" evidence="10">
    <location>
        <begin position="457"/>
        <end position="577"/>
    </location>
</feature>
<dbReference type="Proteomes" id="UP000295673">
    <property type="component" value="Unassembled WGS sequence"/>
</dbReference>
<reference evidence="11 12" key="1">
    <citation type="submission" date="2019-03" db="EMBL/GenBank/DDBJ databases">
        <title>Genomic Encyclopedia of Archaeal and Bacterial Type Strains, Phase II (KMG-II): from individual species to whole genera.</title>
        <authorList>
            <person name="Goeker M."/>
        </authorList>
    </citation>
    <scope>NUCLEOTIDE SEQUENCE [LARGE SCALE GENOMIC DNA]</scope>
    <source>
        <strain evidence="11 12">DSM 26433</strain>
    </source>
</reference>
<dbReference type="SUPFAM" id="SSF47384">
    <property type="entry name" value="Homodimeric domain of signal transducing histidine kinase"/>
    <property type="match status" value="1"/>
</dbReference>
<dbReference type="Gene3D" id="3.30.450.40">
    <property type="match status" value="1"/>
</dbReference>
<dbReference type="InterPro" id="IPR036890">
    <property type="entry name" value="HATPase_C_sf"/>
</dbReference>
<keyword evidence="3 7" id="KW-0597">Phosphoprotein</keyword>
<dbReference type="Gene3D" id="1.10.287.130">
    <property type="match status" value="1"/>
</dbReference>
<dbReference type="SUPFAM" id="SSF55874">
    <property type="entry name" value="ATPase domain of HSP90 chaperone/DNA topoisomerase II/histidine kinase"/>
    <property type="match status" value="1"/>
</dbReference>
<keyword evidence="12" id="KW-1185">Reference proteome</keyword>
<dbReference type="InterPro" id="IPR003018">
    <property type="entry name" value="GAF"/>
</dbReference>
<evidence type="ECO:0000256" key="1">
    <source>
        <dbReference type="ARBA" id="ARBA00000085"/>
    </source>
</evidence>
<dbReference type="InterPro" id="IPR029016">
    <property type="entry name" value="GAF-like_dom_sf"/>
</dbReference>
<evidence type="ECO:0000256" key="6">
    <source>
        <dbReference type="ARBA" id="ARBA00023012"/>
    </source>
</evidence>
<feature type="domain" description="Histidine kinase" evidence="9">
    <location>
        <begin position="214"/>
        <end position="435"/>
    </location>
</feature>
<dbReference type="InterPro" id="IPR036097">
    <property type="entry name" value="HisK_dim/P_sf"/>
</dbReference>
<dbReference type="InterPro" id="IPR005467">
    <property type="entry name" value="His_kinase_dom"/>
</dbReference>
<evidence type="ECO:0000256" key="2">
    <source>
        <dbReference type="ARBA" id="ARBA00012438"/>
    </source>
</evidence>
<dbReference type="PROSITE" id="PS50109">
    <property type="entry name" value="HIS_KIN"/>
    <property type="match status" value="1"/>
</dbReference>
<keyword evidence="5" id="KW-0418">Kinase</keyword>
<dbReference type="SMART" id="SM00388">
    <property type="entry name" value="HisKA"/>
    <property type="match status" value="1"/>
</dbReference>
<feature type="modified residue" description="4-aspartylphosphate" evidence="7">
    <location>
        <position position="506"/>
    </location>
</feature>
<dbReference type="InterPro" id="IPR004358">
    <property type="entry name" value="Sig_transdc_His_kin-like_C"/>
</dbReference>
<evidence type="ECO:0000256" key="8">
    <source>
        <dbReference type="SAM" id="Coils"/>
    </source>
</evidence>
<evidence type="ECO:0000313" key="12">
    <source>
        <dbReference type="Proteomes" id="UP000295673"/>
    </source>
</evidence>
<evidence type="ECO:0000256" key="4">
    <source>
        <dbReference type="ARBA" id="ARBA00022679"/>
    </source>
</evidence>
<comment type="caution">
    <text evidence="11">The sequence shown here is derived from an EMBL/GenBank/DDBJ whole genome shotgun (WGS) entry which is preliminary data.</text>
</comment>
<dbReference type="SMART" id="SM00448">
    <property type="entry name" value="REC"/>
    <property type="match status" value="1"/>
</dbReference>
<organism evidence="11 12">
    <name type="scientific">Shimia isoporae</name>
    <dbReference type="NCBI Taxonomy" id="647720"/>
    <lineage>
        <taxon>Bacteria</taxon>
        <taxon>Pseudomonadati</taxon>
        <taxon>Pseudomonadota</taxon>
        <taxon>Alphaproteobacteria</taxon>
        <taxon>Rhodobacterales</taxon>
        <taxon>Roseobacteraceae</taxon>
    </lineage>
</organism>
<dbReference type="Pfam" id="PF02518">
    <property type="entry name" value="HATPase_c"/>
    <property type="match status" value="1"/>
</dbReference>
<dbReference type="InterPro" id="IPR001789">
    <property type="entry name" value="Sig_transdc_resp-reg_receiver"/>
</dbReference>
<dbReference type="EMBL" id="SMGR01000001">
    <property type="protein sequence ID" value="TCL08907.1"/>
    <property type="molecule type" value="Genomic_DNA"/>
</dbReference>
<protein>
    <recommendedName>
        <fullName evidence="2">histidine kinase</fullName>
        <ecNumber evidence="2">2.7.13.3</ecNumber>
    </recommendedName>
</protein>
<evidence type="ECO:0000313" key="11">
    <source>
        <dbReference type="EMBL" id="TCL08907.1"/>
    </source>
</evidence>
<name>A0A4R1NKR0_9RHOB</name>
<proteinExistence type="predicted"/>
<dbReference type="Gene3D" id="3.30.565.10">
    <property type="entry name" value="Histidine kinase-like ATPase, C-terminal domain"/>
    <property type="match status" value="1"/>
</dbReference>
<keyword evidence="8" id="KW-0175">Coiled coil</keyword>
<dbReference type="SUPFAM" id="SSF52172">
    <property type="entry name" value="CheY-like"/>
    <property type="match status" value="1"/>
</dbReference>
<dbReference type="SUPFAM" id="SSF55781">
    <property type="entry name" value="GAF domain-like"/>
    <property type="match status" value="1"/>
</dbReference>
<evidence type="ECO:0000256" key="3">
    <source>
        <dbReference type="ARBA" id="ARBA00022553"/>
    </source>
</evidence>
<accession>A0A4R1NKR0</accession>
<dbReference type="RefSeq" id="WP_132858994.1">
    <property type="nucleotide sequence ID" value="NZ_SMGR01000001.1"/>
</dbReference>
<gene>
    <name evidence="11" type="ORF">BXY66_0948</name>
</gene>
<keyword evidence="4" id="KW-0808">Transferase</keyword>
<evidence type="ECO:0000256" key="7">
    <source>
        <dbReference type="PROSITE-ProRule" id="PRU00169"/>
    </source>
</evidence>
<dbReference type="InterPro" id="IPR003594">
    <property type="entry name" value="HATPase_dom"/>
</dbReference>
<sequence length="578" mass="62600">MKRPLSATQEQYHMVMHAQPNSDTAEPASVEIEHVSTPPSGRADAAGTAAAFDNLTALARQVVGAKFAVLSITPESVLDLDIKSAAGLPPHVLAKAAGGLKNCPCRHVQETNAPLMIHDINDAIHTELHSSLCELEVTAYLGVPVYLSDGTPAGSLAVMEDSPRKWTDADLKTLEQLAHCVDDQLAFKQALHAAEEAEERAQEAADAREQFLAHMAHEIRTPLNGIMGSVDVLASMADYDDPNGDFTRMLQTVDQSTQGLLRILNDALDIAKIDAGKLELDETPFDLCELGNEVTKLFSVTAESKGIRLLCDWDHVEDGEMRFGDGFRLRQILNNLLSNAIKFTDEGDVRVTITGGQDDILLTVKDSGCGMTQAQMDSIFDAYTQADKTVARRKGGTGLGLSIVRNLVQLMDGQIAVSGEVGKGTRFDVRLPMPVHEFEPLPDLPTFSPEDVFIGARVLVADDSPVNRLVLGKLLNGLQAEVVMAENGKETMERAAEGGFDWLLIDINMPDMNGDQVVRALRESGILSNLAKPCRVVAVTANVFPEQIASYLDAGFDACLGKPLRRDDLVALAMQHQF</sequence>
<dbReference type="AlphaFoldDB" id="A0A4R1NKR0"/>
<evidence type="ECO:0000259" key="10">
    <source>
        <dbReference type="PROSITE" id="PS50110"/>
    </source>
</evidence>
<dbReference type="PANTHER" id="PTHR43047:SF64">
    <property type="entry name" value="HISTIDINE KINASE CONTAINING CHEY-HOMOLOGOUS RECEIVER DOMAIN AND PAS DOMAIN-RELATED"/>
    <property type="match status" value="1"/>
</dbReference>
<dbReference type="CDD" id="cd00082">
    <property type="entry name" value="HisKA"/>
    <property type="match status" value="1"/>
</dbReference>
<dbReference type="Pfam" id="PF01590">
    <property type="entry name" value="GAF"/>
    <property type="match status" value="1"/>
</dbReference>
<dbReference type="CDD" id="cd16922">
    <property type="entry name" value="HATPase_EvgS-ArcB-TorS-like"/>
    <property type="match status" value="1"/>
</dbReference>
<dbReference type="OrthoDB" id="9801651at2"/>
<dbReference type="Pfam" id="PF00512">
    <property type="entry name" value="HisKA"/>
    <property type="match status" value="1"/>
</dbReference>
<dbReference type="InterPro" id="IPR011006">
    <property type="entry name" value="CheY-like_superfamily"/>
</dbReference>
<keyword evidence="6" id="KW-0902">Two-component regulatory system</keyword>
<feature type="coiled-coil region" evidence="8">
    <location>
        <begin position="187"/>
        <end position="214"/>
    </location>
</feature>
<comment type="catalytic activity">
    <reaction evidence="1">
        <text>ATP + protein L-histidine = ADP + protein N-phospho-L-histidine.</text>
        <dbReference type="EC" id="2.7.13.3"/>
    </reaction>
</comment>
<evidence type="ECO:0000259" key="9">
    <source>
        <dbReference type="PROSITE" id="PS50109"/>
    </source>
</evidence>
<dbReference type="PANTHER" id="PTHR43047">
    <property type="entry name" value="TWO-COMPONENT HISTIDINE PROTEIN KINASE"/>
    <property type="match status" value="1"/>
</dbReference>
<dbReference type="Pfam" id="PF00072">
    <property type="entry name" value="Response_reg"/>
    <property type="match status" value="1"/>
</dbReference>